<evidence type="ECO:0000313" key="3">
    <source>
        <dbReference type="EMBL" id="SNB61322.1"/>
    </source>
</evidence>
<evidence type="ECO:0000259" key="2">
    <source>
        <dbReference type="Pfam" id="PF09835"/>
    </source>
</evidence>
<proteinExistence type="predicted"/>
<dbReference type="PANTHER" id="PTHR40547:SF1">
    <property type="entry name" value="SLL0298 PROTEIN"/>
    <property type="match status" value="1"/>
</dbReference>
<organism evidence="3 4">
    <name type="scientific">Arboricoccus pini</name>
    <dbReference type="NCBI Taxonomy" id="1963835"/>
    <lineage>
        <taxon>Bacteria</taxon>
        <taxon>Pseudomonadati</taxon>
        <taxon>Pseudomonadota</taxon>
        <taxon>Alphaproteobacteria</taxon>
        <taxon>Geminicoccales</taxon>
        <taxon>Geminicoccaceae</taxon>
        <taxon>Arboricoccus</taxon>
    </lineage>
</organism>
<name>A0A212QPI0_9PROT</name>
<keyword evidence="4" id="KW-1185">Reference proteome</keyword>
<keyword evidence="1" id="KW-0472">Membrane</keyword>
<protein>
    <recommendedName>
        <fullName evidence="2">DUF2062 domain-containing protein</fullName>
    </recommendedName>
</protein>
<dbReference type="InterPro" id="IPR018639">
    <property type="entry name" value="DUF2062"/>
</dbReference>
<keyword evidence="1" id="KW-1133">Transmembrane helix</keyword>
<gene>
    <name evidence="3" type="ORF">SAMN07250955_102179</name>
</gene>
<reference evidence="3 4" key="1">
    <citation type="submission" date="2017-06" db="EMBL/GenBank/DDBJ databases">
        <authorList>
            <person name="Kim H.J."/>
            <person name="Triplett B.A."/>
        </authorList>
    </citation>
    <scope>NUCLEOTIDE SEQUENCE [LARGE SCALE GENOMIC DNA]</scope>
    <source>
        <strain evidence="3 4">B29T1</strain>
    </source>
</reference>
<feature type="domain" description="DUF2062" evidence="2">
    <location>
        <begin position="29"/>
        <end position="170"/>
    </location>
</feature>
<accession>A0A212QPI0</accession>
<feature type="transmembrane region" description="Helical" evidence="1">
    <location>
        <begin position="137"/>
        <end position="163"/>
    </location>
</feature>
<dbReference type="OrthoDB" id="7360463at2"/>
<dbReference type="RefSeq" id="WP_088560043.1">
    <property type="nucleotide sequence ID" value="NZ_FYEH01000002.1"/>
</dbReference>
<evidence type="ECO:0000256" key="1">
    <source>
        <dbReference type="SAM" id="Phobius"/>
    </source>
</evidence>
<dbReference type="Proteomes" id="UP000197065">
    <property type="component" value="Unassembled WGS sequence"/>
</dbReference>
<feature type="transmembrane region" description="Helical" evidence="1">
    <location>
        <begin position="45"/>
        <end position="69"/>
    </location>
</feature>
<feature type="transmembrane region" description="Helical" evidence="1">
    <location>
        <begin position="81"/>
        <end position="102"/>
    </location>
</feature>
<keyword evidence="1" id="KW-0812">Transmembrane</keyword>
<sequence length="190" mass="21273">MSLFGRRRPLSKRQRLRSYLWPSCGFRRMGIYYWRRIQRLSGSPYQIAIGFALGAATSMTPLLGFHVGIAVTVTYLLRGNIIAAVIGTAAANPWTLPLIWASTYELGERIMGRAAGHLPTTDFFSFAQLWARLETVLLPMLVGSLPLAAIVGAVFYFAVFYAIRSVRQARALRIQARHASRMRAEPNVAR</sequence>
<dbReference type="EMBL" id="FYEH01000002">
    <property type="protein sequence ID" value="SNB61322.1"/>
    <property type="molecule type" value="Genomic_DNA"/>
</dbReference>
<dbReference type="Pfam" id="PF09835">
    <property type="entry name" value="DUF2062"/>
    <property type="match status" value="1"/>
</dbReference>
<evidence type="ECO:0000313" key="4">
    <source>
        <dbReference type="Proteomes" id="UP000197065"/>
    </source>
</evidence>
<dbReference type="AlphaFoldDB" id="A0A212QPI0"/>
<dbReference type="PANTHER" id="PTHR40547">
    <property type="entry name" value="SLL0298 PROTEIN"/>
    <property type="match status" value="1"/>
</dbReference>